<dbReference type="EMBL" id="CAJOAY010023591">
    <property type="protein sequence ID" value="CAF4367431.1"/>
    <property type="molecule type" value="Genomic_DNA"/>
</dbReference>
<protein>
    <submittedName>
        <fullName evidence="1">Uncharacterized protein</fullName>
    </submittedName>
</protein>
<comment type="caution">
    <text evidence="1">The sequence shown here is derived from an EMBL/GenBank/DDBJ whole genome shotgun (WGS) entry which is preliminary data.</text>
</comment>
<accession>A0A820M2Z2</accession>
<proteinExistence type="predicted"/>
<evidence type="ECO:0000313" key="1">
    <source>
        <dbReference type="EMBL" id="CAF4367431.1"/>
    </source>
</evidence>
<reference evidence="1" key="1">
    <citation type="submission" date="2021-02" db="EMBL/GenBank/DDBJ databases">
        <authorList>
            <person name="Nowell W R."/>
        </authorList>
    </citation>
    <scope>NUCLEOTIDE SEQUENCE</scope>
</reference>
<dbReference type="Proteomes" id="UP000663881">
    <property type="component" value="Unassembled WGS sequence"/>
</dbReference>
<sequence length="45" mass="5390">DDLYPIVLQHPEINFVLIHFSQQYKSEQIRAFFQNLNLPNVVTFI</sequence>
<gene>
    <name evidence="1" type="ORF">OKA104_LOCUS49655</name>
</gene>
<evidence type="ECO:0000313" key="2">
    <source>
        <dbReference type="Proteomes" id="UP000663881"/>
    </source>
</evidence>
<feature type="non-terminal residue" evidence="1">
    <location>
        <position position="1"/>
    </location>
</feature>
<organism evidence="1 2">
    <name type="scientific">Adineta steineri</name>
    <dbReference type="NCBI Taxonomy" id="433720"/>
    <lineage>
        <taxon>Eukaryota</taxon>
        <taxon>Metazoa</taxon>
        <taxon>Spiralia</taxon>
        <taxon>Gnathifera</taxon>
        <taxon>Rotifera</taxon>
        <taxon>Eurotatoria</taxon>
        <taxon>Bdelloidea</taxon>
        <taxon>Adinetida</taxon>
        <taxon>Adinetidae</taxon>
        <taxon>Adineta</taxon>
    </lineage>
</organism>
<dbReference type="AlphaFoldDB" id="A0A820M2Z2"/>
<name>A0A820M2Z2_9BILA</name>